<keyword evidence="3" id="KW-1185">Reference proteome</keyword>
<feature type="region of interest" description="Disordered" evidence="1">
    <location>
        <begin position="1"/>
        <end position="26"/>
    </location>
</feature>
<evidence type="ECO:0000256" key="1">
    <source>
        <dbReference type="SAM" id="MobiDB-lite"/>
    </source>
</evidence>
<dbReference type="Proteomes" id="UP001365542">
    <property type="component" value="Unassembled WGS sequence"/>
</dbReference>
<feature type="compositionally biased region" description="Low complexity" evidence="1">
    <location>
        <begin position="230"/>
        <end position="242"/>
    </location>
</feature>
<proteinExistence type="predicted"/>
<feature type="region of interest" description="Disordered" evidence="1">
    <location>
        <begin position="136"/>
        <end position="161"/>
    </location>
</feature>
<name>A0AAV9X2T5_9PEZI</name>
<evidence type="ECO:0000313" key="3">
    <source>
        <dbReference type="Proteomes" id="UP001365542"/>
    </source>
</evidence>
<evidence type="ECO:0000313" key="2">
    <source>
        <dbReference type="EMBL" id="KAK6533342.1"/>
    </source>
</evidence>
<sequence>MDSNTAPSPGEEETSQRPQSHPGTAVGGFLMIKNKIKASFTNLSARLTHIDPPAYLTTATAAAISSTDPEIIAMASSENDQMVVSIEDDASVALNLTTMKEEVVEKKTDENFTHRSSEEAVVVSVGGITPTKSTITTATASQQPPQQQQQQQLSKHSVHPISKDTQEIIDLLEKLEAGKTTINYKPTSPVGFHDPDPECNEFLASLSPEDCAITMGLPPPGRSTNTPTVSLASSSAGAGPSSNMDKNNGKKEKKRAEGTKV</sequence>
<comment type="caution">
    <text evidence="2">The sequence shown here is derived from an EMBL/GenBank/DDBJ whole genome shotgun (WGS) entry which is preliminary data.</text>
</comment>
<dbReference type="AlphaFoldDB" id="A0AAV9X2T5"/>
<reference evidence="2 3" key="1">
    <citation type="submission" date="2019-10" db="EMBL/GenBank/DDBJ databases">
        <authorList>
            <person name="Palmer J.M."/>
        </authorList>
    </citation>
    <scope>NUCLEOTIDE SEQUENCE [LARGE SCALE GENOMIC DNA]</scope>
    <source>
        <strain evidence="2 3">TWF694</strain>
    </source>
</reference>
<gene>
    <name evidence="2" type="ORF">TWF694_002292</name>
</gene>
<dbReference type="EMBL" id="JAVHJO010000011">
    <property type="protein sequence ID" value="KAK6533342.1"/>
    <property type="molecule type" value="Genomic_DNA"/>
</dbReference>
<feature type="compositionally biased region" description="Low complexity" evidence="1">
    <location>
        <begin position="136"/>
        <end position="152"/>
    </location>
</feature>
<accession>A0AAV9X2T5</accession>
<feature type="compositionally biased region" description="Basic and acidic residues" evidence="1">
    <location>
        <begin position="247"/>
        <end position="261"/>
    </location>
</feature>
<organism evidence="2 3">
    <name type="scientific">Orbilia ellipsospora</name>
    <dbReference type="NCBI Taxonomy" id="2528407"/>
    <lineage>
        <taxon>Eukaryota</taxon>
        <taxon>Fungi</taxon>
        <taxon>Dikarya</taxon>
        <taxon>Ascomycota</taxon>
        <taxon>Pezizomycotina</taxon>
        <taxon>Orbiliomycetes</taxon>
        <taxon>Orbiliales</taxon>
        <taxon>Orbiliaceae</taxon>
        <taxon>Orbilia</taxon>
    </lineage>
</organism>
<protein>
    <submittedName>
        <fullName evidence="2">Uncharacterized protein</fullName>
    </submittedName>
</protein>
<feature type="region of interest" description="Disordered" evidence="1">
    <location>
        <begin position="214"/>
        <end position="261"/>
    </location>
</feature>